<dbReference type="Proteomes" id="UP000198658">
    <property type="component" value="Unassembled WGS sequence"/>
</dbReference>
<reference evidence="2" key="1">
    <citation type="submission" date="2016-10" db="EMBL/GenBank/DDBJ databases">
        <authorList>
            <person name="Varghese N."/>
            <person name="Submissions S."/>
        </authorList>
    </citation>
    <scope>NUCLEOTIDE SEQUENCE [LARGE SCALE GENOMIC DNA]</scope>
    <source>
        <strain evidence="2">CGMCC 1.10657</strain>
    </source>
</reference>
<accession>A0A1H3ZE95</accession>
<name>A0A1H3ZE95_9GAMM</name>
<proteinExistence type="predicted"/>
<keyword evidence="2" id="KW-1185">Reference proteome</keyword>
<dbReference type="EMBL" id="FNQO01000002">
    <property type="protein sequence ID" value="SEA22066.1"/>
    <property type="molecule type" value="Genomic_DNA"/>
</dbReference>
<sequence>MSNTDASKYLFMARSPNAECSGSLWGGFLCKLSEKFKKTTE</sequence>
<organism evidence="1 2">
    <name type="scientific">Microbulbifer marinus</name>
    <dbReference type="NCBI Taxonomy" id="658218"/>
    <lineage>
        <taxon>Bacteria</taxon>
        <taxon>Pseudomonadati</taxon>
        <taxon>Pseudomonadota</taxon>
        <taxon>Gammaproteobacteria</taxon>
        <taxon>Cellvibrionales</taxon>
        <taxon>Microbulbiferaceae</taxon>
        <taxon>Microbulbifer</taxon>
    </lineage>
</organism>
<dbReference type="AlphaFoldDB" id="A0A1H3ZE95"/>
<protein>
    <submittedName>
        <fullName evidence="1">Uncharacterized protein</fullName>
    </submittedName>
</protein>
<evidence type="ECO:0000313" key="2">
    <source>
        <dbReference type="Proteomes" id="UP000198658"/>
    </source>
</evidence>
<gene>
    <name evidence="1" type="ORF">SAMN05216562_2351</name>
</gene>
<evidence type="ECO:0000313" key="1">
    <source>
        <dbReference type="EMBL" id="SEA22066.1"/>
    </source>
</evidence>